<reference evidence="1 2" key="1">
    <citation type="journal article" date="2020" name="bioRxiv">
        <title>Sequence and annotation of 42 cannabis genomes reveals extensive copy number variation in cannabinoid synthesis and pathogen resistance genes.</title>
        <authorList>
            <person name="Mckernan K.J."/>
            <person name="Helbert Y."/>
            <person name="Kane L.T."/>
            <person name="Ebling H."/>
            <person name="Zhang L."/>
            <person name="Liu B."/>
            <person name="Eaton Z."/>
            <person name="Mclaughlin S."/>
            <person name="Kingan S."/>
            <person name="Baybayan P."/>
            <person name="Concepcion G."/>
            <person name="Jordan M."/>
            <person name="Riva A."/>
            <person name="Barbazuk W."/>
            <person name="Harkins T."/>
        </authorList>
    </citation>
    <scope>NUCLEOTIDE SEQUENCE [LARGE SCALE GENOMIC DNA]</scope>
    <source>
        <strain evidence="2">cv. Jamaican Lion 4</strain>
        <tissue evidence="1">Leaf</tissue>
    </source>
</reference>
<sequence>MVEKFHPVPVLVPLAIERKREKKFEICEDRRERGVLLLLRRDHQIAIGCETLGGCLHGTSRQVGVVMVVDGGYMVMWWLRLSYGNMRSFFTDSTTWGFIAKPKSDRAKNRDCESPVTTTHDRFRGSEASEQAANEVILFYVKQAANVKLLLFCGVGCQVQALRAVEHHLNLEKLYVLGTNCAFSLFDSYDFLFPIAWSNCWFALQRGKFETTRGRKSMSSPMFSARLAS</sequence>
<dbReference type="GO" id="GO:0090415">
    <property type="term" value="F:7-hydroxymethyl chlorophyll a reductase activity"/>
    <property type="evidence" value="ECO:0007669"/>
    <property type="project" value="TreeGrafter"/>
</dbReference>
<dbReference type="InterPro" id="IPR045220">
    <property type="entry name" value="FRHB/FDHB/HCAR-like"/>
</dbReference>
<accession>A0A7J6GE18</accession>
<gene>
    <name evidence="1" type="ORF">F8388_012123</name>
</gene>
<comment type="caution">
    <text evidence="1">The sequence shown here is derived from an EMBL/GenBank/DDBJ whole genome shotgun (WGS) entry which is preliminary data.</text>
</comment>
<evidence type="ECO:0000313" key="2">
    <source>
        <dbReference type="Proteomes" id="UP000525078"/>
    </source>
</evidence>
<dbReference type="PANTHER" id="PTHR31332:SF0">
    <property type="entry name" value="7-HYDROXYMETHYL CHLOROPHYLL A REDUCTASE, CHLOROPLASTIC"/>
    <property type="match status" value="1"/>
</dbReference>
<dbReference type="GO" id="GO:0033354">
    <property type="term" value="P:chlorophyll cycle"/>
    <property type="evidence" value="ECO:0007669"/>
    <property type="project" value="TreeGrafter"/>
</dbReference>
<organism evidence="1 2">
    <name type="scientific">Cannabis sativa</name>
    <name type="common">Hemp</name>
    <name type="synonym">Marijuana</name>
    <dbReference type="NCBI Taxonomy" id="3483"/>
    <lineage>
        <taxon>Eukaryota</taxon>
        <taxon>Viridiplantae</taxon>
        <taxon>Streptophyta</taxon>
        <taxon>Embryophyta</taxon>
        <taxon>Tracheophyta</taxon>
        <taxon>Spermatophyta</taxon>
        <taxon>Magnoliopsida</taxon>
        <taxon>eudicotyledons</taxon>
        <taxon>Gunneridae</taxon>
        <taxon>Pentapetalae</taxon>
        <taxon>rosids</taxon>
        <taxon>fabids</taxon>
        <taxon>Rosales</taxon>
        <taxon>Cannabaceae</taxon>
        <taxon>Cannabis</taxon>
    </lineage>
</organism>
<dbReference type="GO" id="GO:0009507">
    <property type="term" value="C:chloroplast"/>
    <property type="evidence" value="ECO:0007669"/>
    <property type="project" value="TreeGrafter"/>
</dbReference>
<protein>
    <submittedName>
        <fullName evidence="1">Uncharacterized protein</fullName>
    </submittedName>
</protein>
<name>A0A7J6GE18_CANSA</name>
<dbReference type="PANTHER" id="PTHR31332">
    <property type="entry name" value="7-HYDROXYMETHYL CHLOROPHYLL A REDUCTASE, CHLOROPLASTIC"/>
    <property type="match status" value="1"/>
</dbReference>
<evidence type="ECO:0000313" key="1">
    <source>
        <dbReference type="EMBL" id="KAF4381201.1"/>
    </source>
</evidence>
<dbReference type="EMBL" id="JAATIP010000063">
    <property type="protein sequence ID" value="KAF4381201.1"/>
    <property type="molecule type" value="Genomic_DNA"/>
</dbReference>
<dbReference type="AlphaFoldDB" id="A0A7J6GE18"/>
<proteinExistence type="predicted"/>
<dbReference type="Proteomes" id="UP000525078">
    <property type="component" value="Unassembled WGS sequence"/>
</dbReference>